<dbReference type="FunFam" id="1.10.4160.10:FF:000001">
    <property type="entry name" value="Uracil permease, putative"/>
    <property type="match status" value="1"/>
</dbReference>
<dbReference type="EMBL" id="FMSP01000018">
    <property type="protein sequence ID" value="SCV73557.1"/>
    <property type="molecule type" value="Genomic_DNA"/>
</dbReference>
<feature type="transmembrane region" description="Helical" evidence="6">
    <location>
        <begin position="126"/>
        <end position="149"/>
    </location>
</feature>
<feature type="transmembrane region" description="Helical" evidence="6">
    <location>
        <begin position="232"/>
        <end position="251"/>
    </location>
</feature>
<evidence type="ECO:0000256" key="5">
    <source>
        <dbReference type="ARBA" id="ARBA00023136"/>
    </source>
</evidence>
<keyword evidence="4 6" id="KW-1133">Transmembrane helix</keyword>
<dbReference type="PANTHER" id="PTHR30618:SF2">
    <property type="entry name" value="ALLANTOIN PERMEASE-RELATED"/>
    <property type="match status" value="1"/>
</dbReference>
<evidence type="ECO:0000256" key="2">
    <source>
        <dbReference type="ARBA" id="ARBA00008974"/>
    </source>
</evidence>
<dbReference type="Gene3D" id="1.10.4160.10">
    <property type="entry name" value="Hydantoin permease"/>
    <property type="match status" value="1"/>
</dbReference>
<evidence type="ECO:0000256" key="1">
    <source>
        <dbReference type="ARBA" id="ARBA00004141"/>
    </source>
</evidence>
<sequence>MAFLKRLEVSRPEGHEGGDSWYSNDDLLPVPPSQRLWKNWNYITFWLADSFNLNSFMIASSIVGSGMSWWAAWLTVWVGYSVAAGFLVLNAYAGAKYHIIFPAYIRASFGTLGALWPVFNRAGMACIWWGVQAWIGGECTYALLCAIWPSTRNLSNTPLSSTDVGRWLGFFLFWLISLVPMWWPMHTIRHFFTLKAVVAPLAGLGLFGWCIARAGGAGDALKAPSTIYGSNFGWLFVASTMSCISNMATLITNAVDFASRANTPKAVIVPQLIAMPVCFSMVSLFGILIASSTTVIFGEFVWSPLDILTRFLDEPGASHGTRAAVAFIVIGFIIAQIGTNIAANSLSAGCDLTSLAPRFINIRRGGYVAAIVGLCMCPWKLMESSNLFTSYLSAYSVFLSSICGVMLAHYYIVAGRKLKVDDLYVRYGVYEYYHGFNLRAYAAYIAGIAPNLPATKLASFSSCECSGFIGAVGKPAAPAARHIYELSFFVGCGVSGLVYVLLCKAFPLPEITDDEANTVTVGREAAELGLGGMRDGSYSEKDDSKSEEYGTVNVAQVV</sequence>
<reference evidence="8" key="1">
    <citation type="submission" date="2016-09" db="EMBL/GenBank/DDBJ databases">
        <authorList>
            <person name="Jeantristanb JTB J.-T."/>
            <person name="Ricardo R."/>
        </authorList>
    </citation>
    <scope>NUCLEOTIDE SEQUENCE [LARGE SCALE GENOMIC DNA]</scope>
</reference>
<evidence type="ECO:0000256" key="3">
    <source>
        <dbReference type="ARBA" id="ARBA00022692"/>
    </source>
</evidence>
<proteinExistence type="inferred from homology"/>
<dbReference type="Pfam" id="PF02133">
    <property type="entry name" value="Transp_cyt_pur"/>
    <property type="match status" value="1"/>
</dbReference>
<protein>
    <submittedName>
        <fullName evidence="7">BQ2448_7483 protein</fullName>
    </submittedName>
</protein>
<comment type="similarity">
    <text evidence="2">Belongs to the purine-cytosine permease (2.A.39) family.</text>
</comment>
<feature type="transmembrane region" description="Helical" evidence="6">
    <location>
        <begin position="192"/>
        <end position="212"/>
    </location>
</feature>
<keyword evidence="8" id="KW-1185">Reference proteome</keyword>
<name>A0A238FJY9_9BASI</name>
<dbReference type="InterPro" id="IPR045225">
    <property type="entry name" value="Uracil/uridine/allantoin_perm"/>
</dbReference>
<dbReference type="NCBIfam" id="TIGR00800">
    <property type="entry name" value="ncs1"/>
    <property type="match status" value="1"/>
</dbReference>
<feature type="transmembrane region" description="Helical" evidence="6">
    <location>
        <begin position="272"/>
        <end position="302"/>
    </location>
</feature>
<evidence type="ECO:0000313" key="8">
    <source>
        <dbReference type="Proteomes" id="UP000198372"/>
    </source>
</evidence>
<feature type="transmembrane region" description="Helical" evidence="6">
    <location>
        <begin position="394"/>
        <end position="413"/>
    </location>
</feature>
<dbReference type="GO" id="GO:0015205">
    <property type="term" value="F:nucleobase transmembrane transporter activity"/>
    <property type="evidence" value="ECO:0007669"/>
    <property type="project" value="TreeGrafter"/>
</dbReference>
<comment type="subcellular location">
    <subcellularLocation>
        <location evidence="1">Membrane</location>
        <topology evidence="1">Multi-pass membrane protein</topology>
    </subcellularLocation>
</comment>
<evidence type="ECO:0000256" key="6">
    <source>
        <dbReference type="SAM" id="Phobius"/>
    </source>
</evidence>
<feature type="transmembrane region" description="Helical" evidence="6">
    <location>
        <begin position="99"/>
        <end position="119"/>
    </location>
</feature>
<feature type="transmembrane region" description="Helical" evidence="6">
    <location>
        <begin position="483"/>
        <end position="502"/>
    </location>
</feature>
<dbReference type="InterPro" id="IPR012681">
    <property type="entry name" value="NCS1"/>
</dbReference>
<evidence type="ECO:0000313" key="7">
    <source>
        <dbReference type="EMBL" id="SCV73557.1"/>
    </source>
</evidence>
<organism evidence="7 8">
    <name type="scientific">Microbotryum intermedium</name>
    <dbReference type="NCBI Taxonomy" id="269621"/>
    <lineage>
        <taxon>Eukaryota</taxon>
        <taxon>Fungi</taxon>
        <taxon>Dikarya</taxon>
        <taxon>Basidiomycota</taxon>
        <taxon>Pucciniomycotina</taxon>
        <taxon>Microbotryomycetes</taxon>
        <taxon>Microbotryales</taxon>
        <taxon>Microbotryaceae</taxon>
        <taxon>Microbotryum</taxon>
    </lineage>
</organism>
<evidence type="ECO:0000256" key="4">
    <source>
        <dbReference type="ARBA" id="ARBA00022989"/>
    </source>
</evidence>
<dbReference type="GO" id="GO:0005886">
    <property type="term" value="C:plasma membrane"/>
    <property type="evidence" value="ECO:0007669"/>
    <property type="project" value="TreeGrafter"/>
</dbReference>
<feature type="transmembrane region" description="Helical" evidence="6">
    <location>
        <begin position="43"/>
        <end position="63"/>
    </location>
</feature>
<dbReference type="OrthoDB" id="2018619at2759"/>
<keyword evidence="3 6" id="KW-0812">Transmembrane</keyword>
<dbReference type="InterPro" id="IPR001248">
    <property type="entry name" value="Pur-cyt_permease"/>
</dbReference>
<keyword evidence="5 6" id="KW-0472">Membrane</keyword>
<feature type="transmembrane region" description="Helical" evidence="6">
    <location>
        <begin position="322"/>
        <end position="343"/>
    </location>
</feature>
<dbReference type="Proteomes" id="UP000198372">
    <property type="component" value="Unassembled WGS sequence"/>
</dbReference>
<feature type="transmembrane region" description="Helical" evidence="6">
    <location>
        <begin position="164"/>
        <end position="183"/>
    </location>
</feature>
<accession>A0A238FJY9</accession>
<dbReference type="STRING" id="269621.A0A238FJY9"/>
<dbReference type="AlphaFoldDB" id="A0A238FJY9"/>
<gene>
    <name evidence="7" type="ORF">BQ2448_7483</name>
</gene>
<feature type="transmembrane region" description="Helical" evidence="6">
    <location>
        <begin position="70"/>
        <end position="93"/>
    </location>
</feature>
<dbReference type="PANTHER" id="PTHR30618">
    <property type="entry name" value="NCS1 FAMILY PURINE/PYRIMIDINE TRANSPORTER"/>
    <property type="match status" value="1"/>
</dbReference>
<dbReference type="CDD" id="cd11482">
    <property type="entry name" value="SLC-NCS1sbd_NRT1-like"/>
    <property type="match status" value="1"/>
</dbReference>
<feature type="transmembrane region" description="Helical" evidence="6">
    <location>
        <begin position="364"/>
        <end position="382"/>
    </location>
</feature>